<keyword evidence="1" id="KW-0805">Transcription regulation</keyword>
<dbReference type="KEGG" id="fal:FRAAL6176"/>
<feature type="compositionally biased region" description="Polar residues" evidence="4">
    <location>
        <begin position="285"/>
        <end position="296"/>
    </location>
</feature>
<dbReference type="InterPro" id="IPR028978">
    <property type="entry name" value="Chorismate_lyase_/UTRA_dom_sf"/>
</dbReference>
<evidence type="ECO:0000256" key="4">
    <source>
        <dbReference type="SAM" id="MobiDB-lite"/>
    </source>
</evidence>
<feature type="domain" description="HTH gntR-type" evidence="5">
    <location>
        <begin position="31"/>
        <end position="97"/>
    </location>
</feature>
<dbReference type="SUPFAM" id="SSF64288">
    <property type="entry name" value="Chorismate lyase-like"/>
    <property type="match status" value="1"/>
</dbReference>
<protein>
    <submittedName>
        <fullName evidence="6">GntR-family transcriptional regulator</fullName>
    </submittedName>
</protein>
<evidence type="ECO:0000256" key="1">
    <source>
        <dbReference type="ARBA" id="ARBA00023015"/>
    </source>
</evidence>
<dbReference type="STRING" id="326424.FRAAL6176"/>
<dbReference type="GO" id="GO:0045892">
    <property type="term" value="P:negative regulation of DNA-templated transcription"/>
    <property type="evidence" value="ECO:0007669"/>
    <property type="project" value="TreeGrafter"/>
</dbReference>
<dbReference type="GO" id="GO:0003700">
    <property type="term" value="F:DNA-binding transcription factor activity"/>
    <property type="evidence" value="ECO:0007669"/>
    <property type="project" value="InterPro"/>
</dbReference>
<evidence type="ECO:0000313" key="6">
    <source>
        <dbReference type="EMBL" id="CAJ64799.1"/>
    </source>
</evidence>
<evidence type="ECO:0000313" key="7">
    <source>
        <dbReference type="Proteomes" id="UP000000657"/>
    </source>
</evidence>
<feature type="region of interest" description="Disordered" evidence="4">
    <location>
        <begin position="259"/>
        <end position="296"/>
    </location>
</feature>
<dbReference type="SMART" id="SM00345">
    <property type="entry name" value="HTH_GNTR"/>
    <property type="match status" value="1"/>
</dbReference>
<organism evidence="6 7">
    <name type="scientific">Frankia alni (strain DSM 45986 / CECT 9034 / ACN14a)</name>
    <dbReference type="NCBI Taxonomy" id="326424"/>
    <lineage>
        <taxon>Bacteria</taxon>
        <taxon>Bacillati</taxon>
        <taxon>Actinomycetota</taxon>
        <taxon>Actinomycetes</taxon>
        <taxon>Frankiales</taxon>
        <taxon>Frankiaceae</taxon>
        <taxon>Frankia</taxon>
    </lineage>
</organism>
<keyword evidence="2" id="KW-0238">DNA-binding</keyword>
<dbReference type="eggNOG" id="COG2188">
    <property type="taxonomic scope" value="Bacteria"/>
</dbReference>
<gene>
    <name evidence="6" type="ordered locus">FRAAL6176</name>
</gene>
<dbReference type="PROSITE" id="PS50949">
    <property type="entry name" value="HTH_GNTR"/>
    <property type="match status" value="1"/>
</dbReference>
<dbReference type="PANTHER" id="PTHR44846">
    <property type="entry name" value="MANNOSYL-D-GLYCERATE TRANSPORT/METABOLISM SYSTEM REPRESSOR MNGR-RELATED"/>
    <property type="match status" value="1"/>
</dbReference>
<dbReference type="InterPro" id="IPR036388">
    <property type="entry name" value="WH-like_DNA-bd_sf"/>
</dbReference>
<dbReference type="HOGENOM" id="CLU_983097_0_0_11"/>
<dbReference type="Pfam" id="PF00392">
    <property type="entry name" value="GntR"/>
    <property type="match status" value="1"/>
</dbReference>
<sequence length="296" mass="32586">MVAPDRFAEIEKCRVEFGRARRERAETRPLHASPRRAYELIRASLRSGELEPDALAEGRLIDALGITRNSVRRALSMLADEGLLSRAPRRGTSVSHGIWQIPAGEVLPREISESQEWQRLQIEELAHCAVPATDGLRDRLEITDADILMTEQLFRLDGQPLCVRTGYVPMIVEPERYFAEVVAIDRRPPRYEALFERLFGAPLGTAEAVVEAVPCEERTARLLGVDAGSPVLLREVLVRDGTGRPREVSYTHFRGDRVALSSVTGPGPAAPGPTNAPHGPAQPAQRRSASPQADVA</sequence>
<dbReference type="Proteomes" id="UP000000657">
    <property type="component" value="Chromosome"/>
</dbReference>
<dbReference type="SUPFAM" id="SSF46785">
    <property type="entry name" value="Winged helix' DNA-binding domain"/>
    <property type="match status" value="1"/>
</dbReference>
<name>Q0RCM5_FRAAA</name>
<keyword evidence="7" id="KW-1185">Reference proteome</keyword>
<reference evidence="6 7" key="1">
    <citation type="journal article" date="2007" name="Genome Res.">
        <title>Genome characteristics of facultatively symbiotic Frankia sp. strains reflect host range and host plant biogeography.</title>
        <authorList>
            <person name="Normand P."/>
            <person name="Lapierre P."/>
            <person name="Tisa L.S."/>
            <person name="Gogarten J.P."/>
            <person name="Alloisio N."/>
            <person name="Bagnarol E."/>
            <person name="Bassi C.A."/>
            <person name="Berry A.M."/>
            <person name="Bickhart D.M."/>
            <person name="Choisne N."/>
            <person name="Couloux A."/>
            <person name="Cournoyer B."/>
            <person name="Cruveiller S."/>
            <person name="Daubin V."/>
            <person name="Demange N."/>
            <person name="Francino M.P."/>
            <person name="Goltsman E."/>
            <person name="Huang Y."/>
            <person name="Kopp O.R."/>
            <person name="Labarre L."/>
            <person name="Lapidus A."/>
            <person name="Lavire C."/>
            <person name="Marechal J."/>
            <person name="Martinez M."/>
            <person name="Mastronunzio J.E."/>
            <person name="Mullin B.C."/>
            <person name="Niemann J."/>
            <person name="Pujic P."/>
            <person name="Rawnsley T."/>
            <person name="Rouy Z."/>
            <person name="Schenowitz C."/>
            <person name="Sellstedt A."/>
            <person name="Tavares F."/>
            <person name="Tomkins J.P."/>
            <person name="Vallenet D."/>
            <person name="Valverde C."/>
            <person name="Wall L.G."/>
            <person name="Wang Y."/>
            <person name="Medigue C."/>
            <person name="Benson D.R."/>
        </authorList>
    </citation>
    <scope>NUCLEOTIDE SEQUENCE [LARGE SCALE GENOMIC DNA]</scope>
    <source>
        <strain evidence="7">DSM 45986 / CECT 9034 / ACN14a</strain>
    </source>
</reference>
<dbReference type="InterPro" id="IPR011663">
    <property type="entry name" value="UTRA"/>
</dbReference>
<evidence type="ECO:0000256" key="2">
    <source>
        <dbReference type="ARBA" id="ARBA00023125"/>
    </source>
</evidence>
<dbReference type="AlphaFoldDB" id="Q0RCM5"/>
<dbReference type="InterPro" id="IPR000524">
    <property type="entry name" value="Tscrpt_reg_HTH_GntR"/>
</dbReference>
<dbReference type="Pfam" id="PF07702">
    <property type="entry name" value="UTRA"/>
    <property type="match status" value="1"/>
</dbReference>
<dbReference type="SMART" id="SM00866">
    <property type="entry name" value="UTRA"/>
    <property type="match status" value="1"/>
</dbReference>
<keyword evidence="3" id="KW-0804">Transcription</keyword>
<accession>Q0RCM5</accession>
<dbReference type="Gene3D" id="1.10.10.10">
    <property type="entry name" value="Winged helix-like DNA-binding domain superfamily/Winged helix DNA-binding domain"/>
    <property type="match status" value="1"/>
</dbReference>
<dbReference type="GO" id="GO:0003677">
    <property type="term" value="F:DNA binding"/>
    <property type="evidence" value="ECO:0007669"/>
    <property type="project" value="UniProtKB-KW"/>
</dbReference>
<feature type="compositionally biased region" description="Low complexity" evidence="4">
    <location>
        <begin position="272"/>
        <end position="281"/>
    </location>
</feature>
<proteinExistence type="predicted"/>
<dbReference type="InterPro" id="IPR050679">
    <property type="entry name" value="Bact_HTH_transcr_reg"/>
</dbReference>
<evidence type="ECO:0000259" key="5">
    <source>
        <dbReference type="PROSITE" id="PS50949"/>
    </source>
</evidence>
<dbReference type="OrthoDB" id="8584262at2"/>
<dbReference type="Gene3D" id="3.40.1410.10">
    <property type="entry name" value="Chorismate lyase-like"/>
    <property type="match status" value="1"/>
</dbReference>
<dbReference type="PANTHER" id="PTHR44846:SF1">
    <property type="entry name" value="MANNOSYL-D-GLYCERATE TRANSPORT_METABOLISM SYSTEM REPRESSOR MNGR-RELATED"/>
    <property type="match status" value="1"/>
</dbReference>
<dbReference type="RefSeq" id="WP_011607226.1">
    <property type="nucleotide sequence ID" value="NC_008278.1"/>
</dbReference>
<dbReference type="EMBL" id="CT573213">
    <property type="protein sequence ID" value="CAJ64799.1"/>
    <property type="molecule type" value="Genomic_DNA"/>
</dbReference>
<evidence type="ECO:0000256" key="3">
    <source>
        <dbReference type="ARBA" id="ARBA00023163"/>
    </source>
</evidence>
<dbReference type="InterPro" id="IPR036390">
    <property type="entry name" value="WH_DNA-bd_sf"/>
</dbReference>